<dbReference type="OrthoDB" id="4071750at2"/>
<reference evidence="1 2" key="1">
    <citation type="submission" date="2019-12" db="EMBL/GenBank/DDBJ databases">
        <title>Genomic-based taxomic classification of the family Erythrobacteraceae.</title>
        <authorList>
            <person name="Xu L."/>
        </authorList>
    </citation>
    <scope>NUCLEOTIDE SEQUENCE [LARGE SCALE GENOMIC DNA]</scope>
    <source>
        <strain evidence="1 2">JCM 17468</strain>
    </source>
</reference>
<dbReference type="RefSeq" id="WP_160661971.1">
    <property type="nucleotide sequence ID" value="NZ_BAABDV010000001.1"/>
</dbReference>
<gene>
    <name evidence="1" type="ORF">GRI47_13935</name>
</gene>
<comment type="caution">
    <text evidence="1">The sequence shown here is derived from an EMBL/GenBank/DDBJ whole genome shotgun (WGS) entry which is preliminary data.</text>
</comment>
<evidence type="ECO:0000313" key="2">
    <source>
        <dbReference type="Proteomes" id="UP000430272"/>
    </source>
</evidence>
<dbReference type="Pfam" id="PF12686">
    <property type="entry name" value="DUF3800"/>
    <property type="match status" value="1"/>
</dbReference>
<keyword evidence="2" id="KW-1185">Reference proteome</keyword>
<name>A0A844YB50_9SPHN</name>
<evidence type="ECO:0000313" key="1">
    <source>
        <dbReference type="EMBL" id="MXO55101.1"/>
    </source>
</evidence>
<dbReference type="EMBL" id="WTYD01000003">
    <property type="protein sequence ID" value="MXO55101.1"/>
    <property type="molecule type" value="Genomic_DNA"/>
</dbReference>
<dbReference type="Proteomes" id="UP000430272">
    <property type="component" value="Unassembled WGS sequence"/>
</dbReference>
<organism evidence="1 2">
    <name type="scientific">Qipengyuania pelagi</name>
    <dbReference type="NCBI Taxonomy" id="994320"/>
    <lineage>
        <taxon>Bacteria</taxon>
        <taxon>Pseudomonadati</taxon>
        <taxon>Pseudomonadota</taxon>
        <taxon>Alphaproteobacteria</taxon>
        <taxon>Sphingomonadales</taxon>
        <taxon>Erythrobacteraceae</taxon>
        <taxon>Qipengyuania</taxon>
    </lineage>
</organism>
<protein>
    <submittedName>
        <fullName evidence="1">DUF3800 domain-containing protein</fullName>
    </submittedName>
</protein>
<dbReference type="InterPro" id="IPR024524">
    <property type="entry name" value="DUF3800"/>
</dbReference>
<sequence length="389" mass="43230">MASNECNELNDAGEGVLDLFLDESGFTGSRLLDANQPVFAYASVAIEEQRAWEILDRARKDHPVQMPELKAQKLLSSERGRNLVAQVLAEIDGLYSFVVQNKRVVLCGKLFEYVFEPVFQFSPELLYEKNLHRFVAMYCFISSVDGVGEETLVQFERYMRSLDPGDAPLLFDPDASAHLPEDHPLKLVFRFANGYRDIIVADNARLRTTTPDEGKYVLDVSAAGLWSLLNHWGQKNRPLRVVCDDSKPIAALLPSLIDEGKEFAIQRAVALGNSPEQFGWDLAEPVALADSRGSPGLQIADLIASSATRVAKEGDESSEIAKALDRHIHPHSIGTDLAPVQLGTRQADVNWLVLMELAERADCQDDPRFGLEAVYEYAEKSWTPDRLGG</sequence>
<accession>A0A844YB50</accession>
<dbReference type="AlphaFoldDB" id="A0A844YB50"/>
<proteinExistence type="predicted"/>